<dbReference type="Pfam" id="PF04577">
    <property type="entry name" value="Glyco_transf_61"/>
    <property type="match status" value="1"/>
</dbReference>
<proteinExistence type="predicted"/>
<organism evidence="2 3">
    <name type="scientific">Brachyspira pilosicoli</name>
    <name type="common">Serpulina pilosicoli</name>
    <dbReference type="NCBI Taxonomy" id="52584"/>
    <lineage>
        <taxon>Bacteria</taxon>
        <taxon>Pseudomonadati</taxon>
        <taxon>Spirochaetota</taxon>
        <taxon>Spirochaetia</taxon>
        <taxon>Brachyspirales</taxon>
        <taxon>Brachyspiraceae</taxon>
        <taxon>Brachyspira</taxon>
    </lineage>
</organism>
<comment type="caution">
    <text evidence="2">The sequence shown here is derived from an EMBL/GenBank/DDBJ whole genome shotgun (WGS) entry which is preliminary data.</text>
</comment>
<evidence type="ECO:0000313" key="2">
    <source>
        <dbReference type="EMBL" id="TXJ35242.1"/>
    </source>
</evidence>
<dbReference type="InterPro" id="IPR049625">
    <property type="entry name" value="Glyco_transf_61_cat"/>
</dbReference>
<sequence length="495" mass="57925">MMNYKIYAPDKHLQKIEDKIKKTEQYVKTKKLEADCLENGIIIPIEGLWNTNPFGGVVNEKGEIHKYSLRNYIYMDGKHSPSNYCGANPNTDLNKVKYIDEEIVFLGIGFDQRDYGHTIYESLSRLWYLLDKDLDQLKVAWIHAPSKDCMDLLLLFGLKQENIITIKEPTKFRKVIIPENSIELDLIFNIKYKEVINRIKENVKPSNFDKVYFSRNKLFYKRTMYENTLESTFKNNGYKIFYPEELSVYEKISIVKGCKYFAGLSASNGVHQIFAEDHTNIITITRSDYQYGVYVLSYFIKANLIILSGSNTFLPTAGGSGPFLIGGNEATFQFFKDFNFKYKEEDFYYELYQVLDYLFVWAKTYKIGIIKNISIQELNNEDIADDIIEIYLNRIKKQSTLPTKTFFYIGITTEIGSMNIKPYFEVIIFGKKIVKINLNKYHILKAILNIIPTNYLKNKFIRKFDLNSYAANDDSDNYFINMYNEYINNKSNNIS</sequence>
<accession>A0A5C8EEZ0</accession>
<name>A0A5C8EEZ0_BRAPL</name>
<feature type="domain" description="Glycosyltransferase 61 catalytic" evidence="1">
    <location>
        <begin position="115"/>
        <end position="282"/>
    </location>
</feature>
<evidence type="ECO:0000259" key="1">
    <source>
        <dbReference type="Pfam" id="PF04577"/>
    </source>
</evidence>
<dbReference type="GO" id="GO:0016757">
    <property type="term" value="F:glycosyltransferase activity"/>
    <property type="evidence" value="ECO:0007669"/>
    <property type="project" value="InterPro"/>
</dbReference>
<dbReference type="Proteomes" id="UP000323176">
    <property type="component" value="Unassembled WGS sequence"/>
</dbReference>
<gene>
    <name evidence="2" type="ORF">EPJ72_12615</name>
</gene>
<evidence type="ECO:0000313" key="3">
    <source>
        <dbReference type="Proteomes" id="UP000323176"/>
    </source>
</evidence>
<dbReference type="EMBL" id="SAXY01000078">
    <property type="protein sequence ID" value="TXJ35242.1"/>
    <property type="molecule type" value="Genomic_DNA"/>
</dbReference>
<reference evidence="2 3" key="1">
    <citation type="journal article" date="1992" name="Lakartidningen">
        <title>[Penicillin V and not amoxicillin is the first choice preparation in acute otitis].</title>
        <authorList>
            <person name="Kamme C."/>
            <person name="Lundgren K."/>
            <person name="Prellner K."/>
        </authorList>
    </citation>
    <scope>NUCLEOTIDE SEQUENCE [LARGE SCALE GENOMIC DNA]</scope>
    <source>
        <strain evidence="2 3">PC5538III-hc</strain>
    </source>
</reference>
<keyword evidence="2" id="KW-0808">Transferase</keyword>
<dbReference type="AlphaFoldDB" id="A0A5C8EEZ0"/>
<protein>
    <submittedName>
        <fullName evidence="2">Glycosyltransferase family 61 protein</fullName>
    </submittedName>
</protein>
<dbReference type="OrthoDB" id="7843421at2"/>